<keyword evidence="3" id="KW-1185">Reference proteome</keyword>
<gene>
    <name evidence="2" type="ORF">Pla123a_47780</name>
</gene>
<sequence>MESITTIFTPDTILRWHRKLVAQKWDYSERRKKAGRRPISREVTDLIVRFAKENRSWGYHRIQGALANVGHEVSDSTVANVLKAHGLEPAPLRKKRTPWKEFLKAHWDQLAAVDFTSVEVWAPRGLITFYLLFVIQPKTRRAYFAGCTTAPNDAWMQQIGRNLIDDEDGFLKDSRLLIMDRDTKFSAAFRNTVGHGGVHSLRLPPKTPNLNAYIERLMRSIKEECLDRMIFFGEDALQNAVCEYLKHYHAERNHQGLDNRLIADPEEPPPDGLTRCCERLGGILKHYYRAAA</sequence>
<dbReference type="InterPro" id="IPR009057">
    <property type="entry name" value="Homeodomain-like_sf"/>
</dbReference>
<feature type="domain" description="Integrase catalytic" evidence="1">
    <location>
        <begin position="94"/>
        <end position="273"/>
    </location>
</feature>
<proteinExistence type="predicted"/>
<dbReference type="AlphaFoldDB" id="A0A5C5XTP7"/>
<evidence type="ECO:0000313" key="2">
    <source>
        <dbReference type="EMBL" id="TWT66254.1"/>
    </source>
</evidence>
<evidence type="ECO:0000313" key="3">
    <source>
        <dbReference type="Proteomes" id="UP000318478"/>
    </source>
</evidence>
<dbReference type="EMBL" id="SJPO01000017">
    <property type="protein sequence ID" value="TWT66254.1"/>
    <property type="molecule type" value="Genomic_DNA"/>
</dbReference>
<dbReference type="SUPFAM" id="SSF53098">
    <property type="entry name" value="Ribonuclease H-like"/>
    <property type="match status" value="1"/>
</dbReference>
<dbReference type="Gene3D" id="3.30.420.10">
    <property type="entry name" value="Ribonuclease H-like superfamily/Ribonuclease H"/>
    <property type="match status" value="1"/>
</dbReference>
<dbReference type="OrthoDB" id="239066at2"/>
<comment type="caution">
    <text evidence="2">The sequence shown here is derived from an EMBL/GenBank/DDBJ whole genome shotgun (WGS) entry which is preliminary data.</text>
</comment>
<dbReference type="InterPro" id="IPR012337">
    <property type="entry name" value="RNaseH-like_sf"/>
</dbReference>
<reference evidence="2 3" key="1">
    <citation type="submission" date="2019-02" db="EMBL/GenBank/DDBJ databases">
        <title>Deep-cultivation of Planctomycetes and their phenomic and genomic characterization uncovers novel biology.</title>
        <authorList>
            <person name="Wiegand S."/>
            <person name="Jogler M."/>
            <person name="Boedeker C."/>
            <person name="Pinto D."/>
            <person name="Vollmers J."/>
            <person name="Rivas-Marin E."/>
            <person name="Kohn T."/>
            <person name="Peeters S.H."/>
            <person name="Heuer A."/>
            <person name="Rast P."/>
            <person name="Oberbeckmann S."/>
            <person name="Bunk B."/>
            <person name="Jeske O."/>
            <person name="Meyerdierks A."/>
            <person name="Storesund J.E."/>
            <person name="Kallscheuer N."/>
            <person name="Luecker S."/>
            <person name="Lage O.M."/>
            <person name="Pohl T."/>
            <person name="Merkel B.J."/>
            <person name="Hornburger P."/>
            <person name="Mueller R.-W."/>
            <person name="Bruemmer F."/>
            <person name="Labrenz M."/>
            <person name="Spormann A.M."/>
            <person name="Op Den Camp H."/>
            <person name="Overmann J."/>
            <person name="Amann R."/>
            <person name="Jetten M.S.M."/>
            <person name="Mascher T."/>
            <person name="Medema M.H."/>
            <person name="Devos D.P."/>
            <person name="Kaster A.-K."/>
            <person name="Ovreas L."/>
            <person name="Rohde M."/>
            <person name="Galperin M.Y."/>
            <person name="Jogler C."/>
        </authorList>
    </citation>
    <scope>NUCLEOTIDE SEQUENCE [LARGE SCALE GENOMIC DNA]</scope>
    <source>
        <strain evidence="2 3">Pla123a</strain>
    </source>
</reference>
<accession>A0A5C5XTP7</accession>
<dbReference type="Pfam" id="PF13683">
    <property type="entry name" value="rve_3"/>
    <property type="match status" value="1"/>
</dbReference>
<dbReference type="InterPro" id="IPR001584">
    <property type="entry name" value="Integrase_cat-core"/>
</dbReference>
<name>A0A5C5XTP7_9BACT</name>
<dbReference type="PROSITE" id="PS50994">
    <property type="entry name" value="INTEGRASE"/>
    <property type="match status" value="1"/>
</dbReference>
<dbReference type="InterPro" id="IPR036397">
    <property type="entry name" value="RNaseH_sf"/>
</dbReference>
<dbReference type="GO" id="GO:0003676">
    <property type="term" value="F:nucleic acid binding"/>
    <property type="evidence" value="ECO:0007669"/>
    <property type="project" value="InterPro"/>
</dbReference>
<dbReference type="SUPFAM" id="SSF46689">
    <property type="entry name" value="Homeodomain-like"/>
    <property type="match status" value="1"/>
</dbReference>
<dbReference type="RefSeq" id="WP_146591669.1">
    <property type="nucleotide sequence ID" value="NZ_SJPO01000017.1"/>
</dbReference>
<evidence type="ECO:0000259" key="1">
    <source>
        <dbReference type="PROSITE" id="PS50994"/>
    </source>
</evidence>
<protein>
    <submittedName>
        <fullName evidence="2">Integrase core domain protein</fullName>
    </submittedName>
</protein>
<dbReference type="GO" id="GO:0015074">
    <property type="term" value="P:DNA integration"/>
    <property type="evidence" value="ECO:0007669"/>
    <property type="project" value="InterPro"/>
</dbReference>
<dbReference type="Proteomes" id="UP000318478">
    <property type="component" value="Unassembled WGS sequence"/>
</dbReference>
<organism evidence="2 3">
    <name type="scientific">Posidoniimonas polymericola</name>
    <dbReference type="NCBI Taxonomy" id="2528002"/>
    <lineage>
        <taxon>Bacteria</taxon>
        <taxon>Pseudomonadati</taxon>
        <taxon>Planctomycetota</taxon>
        <taxon>Planctomycetia</taxon>
        <taxon>Pirellulales</taxon>
        <taxon>Lacipirellulaceae</taxon>
        <taxon>Posidoniimonas</taxon>
    </lineage>
</organism>